<accession>A0A9N9E362</accession>
<dbReference type="AlphaFoldDB" id="A0A9N9E362"/>
<evidence type="ECO:0000313" key="1">
    <source>
        <dbReference type="EMBL" id="CAG8658921.1"/>
    </source>
</evidence>
<comment type="caution">
    <text evidence="1">The sequence shown here is derived from an EMBL/GenBank/DDBJ whole genome shotgun (WGS) entry which is preliminary data.</text>
</comment>
<sequence>MLLEHQEQDIDILVIDLTSQDLDPDIESQLNAYLDFNNSHIITEEKLEDSEIIEIVLNEENQCENGDPNDSDEEEIEISVSDRFMGLKKFIGFFEHQTDADFKAEDLKIIRKYLTLVN</sequence>
<name>A0A9N9E362_9GLOM</name>
<proteinExistence type="predicted"/>
<keyword evidence="2" id="KW-1185">Reference proteome</keyword>
<dbReference type="OrthoDB" id="2436443at2759"/>
<organism evidence="1 2">
    <name type="scientific">Dentiscutata erythropus</name>
    <dbReference type="NCBI Taxonomy" id="1348616"/>
    <lineage>
        <taxon>Eukaryota</taxon>
        <taxon>Fungi</taxon>
        <taxon>Fungi incertae sedis</taxon>
        <taxon>Mucoromycota</taxon>
        <taxon>Glomeromycotina</taxon>
        <taxon>Glomeromycetes</taxon>
        <taxon>Diversisporales</taxon>
        <taxon>Gigasporaceae</taxon>
        <taxon>Dentiscutata</taxon>
    </lineage>
</organism>
<reference evidence="1" key="1">
    <citation type="submission" date="2021-06" db="EMBL/GenBank/DDBJ databases">
        <authorList>
            <person name="Kallberg Y."/>
            <person name="Tangrot J."/>
            <person name="Rosling A."/>
        </authorList>
    </citation>
    <scope>NUCLEOTIDE SEQUENCE</scope>
    <source>
        <strain evidence="1">MA453B</strain>
    </source>
</reference>
<dbReference type="Proteomes" id="UP000789405">
    <property type="component" value="Unassembled WGS sequence"/>
</dbReference>
<dbReference type="EMBL" id="CAJVPY010006235">
    <property type="protein sequence ID" value="CAG8658921.1"/>
    <property type="molecule type" value="Genomic_DNA"/>
</dbReference>
<evidence type="ECO:0000313" key="2">
    <source>
        <dbReference type="Proteomes" id="UP000789405"/>
    </source>
</evidence>
<gene>
    <name evidence="1" type="ORF">DERYTH_LOCUS10601</name>
</gene>
<protein>
    <submittedName>
        <fullName evidence="1">11855_t:CDS:1</fullName>
    </submittedName>
</protein>